<dbReference type="OrthoDB" id="6103986at2759"/>
<dbReference type="Pfam" id="PF04146">
    <property type="entry name" value="YTH"/>
    <property type="match status" value="1"/>
</dbReference>
<dbReference type="Gene3D" id="3.30.70.330">
    <property type="match status" value="1"/>
</dbReference>
<dbReference type="InterPro" id="IPR045168">
    <property type="entry name" value="YTH_prot"/>
</dbReference>
<feature type="region of interest" description="Disordered" evidence="1">
    <location>
        <begin position="1033"/>
        <end position="1056"/>
    </location>
</feature>
<feature type="region of interest" description="Disordered" evidence="1">
    <location>
        <begin position="73"/>
        <end position="184"/>
    </location>
</feature>
<accession>A0A5C5FXP0</accession>
<evidence type="ECO:0000259" key="2">
    <source>
        <dbReference type="PROSITE" id="PS50882"/>
    </source>
</evidence>
<dbReference type="Proteomes" id="UP000311382">
    <property type="component" value="Unassembled WGS sequence"/>
</dbReference>
<feature type="compositionally biased region" description="Low complexity" evidence="1">
    <location>
        <begin position="114"/>
        <end position="132"/>
    </location>
</feature>
<dbReference type="SUPFAM" id="SSF54928">
    <property type="entry name" value="RNA-binding domain, RBD"/>
    <property type="match status" value="1"/>
</dbReference>
<dbReference type="InterPro" id="IPR012677">
    <property type="entry name" value="Nucleotide-bd_a/b_plait_sf"/>
</dbReference>
<feature type="compositionally biased region" description="Low complexity" evidence="1">
    <location>
        <begin position="401"/>
        <end position="415"/>
    </location>
</feature>
<dbReference type="STRING" id="5288.A0A5C5FXP0"/>
<feature type="compositionally biased region" description="Gly residues" evidence="1">
    <location>
        <begin position="902"/>
        <end position="912"/>
    </location>
</feature>
<dbReference type="CDD" id="cd00590">
    <property type="entry name" value="RRM_SF"/>
    <property type="match status" value="1"/>
</dbReference>
<feature type="compositionally biased region" description="Polar residues" evidence="1">
    <location>
        <begin position="103"/>
        <end position="113"/>
    </location>
</feature>
<feature type="compositionally biased region" description="Polar residues" evidence="1">
    <location>
        <begin position="975"/>
        <end position="997"/>
    </location>
</feature>
<feature type="region of interest" description="Disordered" evidence="1">
    <location>
        <begin position="953"/>
        <end position="1012"/>
    </location>
</feature>
<protein>
    <submittedName>
        <fullName evidence="3">YT521-B-like domain-containing protein</fullName>
    </submittedName>
</protein>
<feature type="compositionally biased region" description="Low complexity" evidence="1">
    <location>
        <begin position="482"/>
        <end position="516"/>
    </location>
</feature>
<dbReference type="EMBL" id="SOZI01000041">
    <property type="protein sequence ID" value="TNY21558.1"/>
    <property type="molecule type" value="Genomic_DNA"/>
</dbReference>
<feature type="domain" description="YTH" evidence="2">
    <location>
        <begin position="731"/>
        <end position="873"/>
    </location>
</feature>
<evidence type="ECO:0000256" key="1">
    <source>
        <dbReference type="SAM" id="MobiDB-lite"/>
    </source>
</evidence>
<dbReference type="GO" id="GO:0003729">
    <property type="term" value="F:mRNA binding"/>
    <property type="evidence" value="ECO:0007669"/>
    <property type="project" value="TreeGrafter"/>
</dbReference>
<feature type="region of interest" description="Disordered" evidence="1">
    <location>
        <begin position="1115"/>
        <end position="1154"/>
    </location>
</feature>
<feature type="compositionally biased region" description="Low complexity" evidence="1">
    <location>
        <begin position="172"/>
        <end position="184"/>
    </location>
</feature>
<dbReference type="AlphaFoldDB" id="A0A5C5FXP0"/>
<feature type="domain" description="YTH" evidence="2">
    <location>
        <begin position="969"/>
        <end position="1111"/>
    </location>
</feature>
<gene>
    <name evidence="3" type="ORF">DMC30DRAFT_197106</name>
</gene>
<feature type="region of interest" description="Disordered" evidence="1">
    <location>
        <begin position="800"/>
        <end position="920"/>
    </location>
</feature>
<feature type="region of interest" description="Disordered" evidence="1">
    <location>
        <begin position="364"/>
        <end position="516"/>
    </location>
</feature>
<name>A0A5C5FXP0_9BASI</name>
<feature type="compositionally biased region" description="Polar residues" evidence="1">
    <location>
        <begin position="133"/>
        <end position="149"/>
    </location>
</feature>
<feature type="compositionally biased region" description="Polar residues" evidence="1">
    <location>
        <begin position="838"/>
        <end position="861"/>
    </location>
</feature>
<feature type="compositionally biased region" description="Polar residues" evidence="1">
    <location>
        <begin position="468"/>
        <end position="479"/>
    </location>
</feature>
<dbReference type="InterPro" id="IPR035979">
    <property type="entry name" value="RBD_domain_sf"/>
</dbReference>
<sequence>MPSSRLSSPPLDPPEPTSRGDEASLSRAAAATAAGGQRPEGGPGQQHTDAQAIEAALIGALKVTETGEDAEMLAVAEVERRSVSSPPRTAQQPPGRAVRPALQSVQSSYLTNCSSTRSPASRTTSQTSIISTHESVPSTSSMPTKSAPQSPYIAPHVPQYGPTSPTMRRMSRNSSWAAPSRSPSVSSESAYPLLLPFQAGPATGPFPGFYPGHYPVAAVPYAPPQPAANAAPYGHPHAAAHPQVAFAHPFAPPEYAQPPRVSPPYSRSPIWQQPAGHQPPPVPFTYAPSPQGTLVYDESGTPMYAYPQGYAAPPAAYYPQQPAAAGPAFALPHHYQPQPLVPPGVAGYPPQAMSVPPAYPRCFSPASTPTSPRGSVGAPSGPYSPLPEQGSDQLGYQYPISSNRSSVSSSRASWSTGGGYPGQPPLAHPGVAPPIPPRPVMPPSQSVSALRPHAAFAPMPTLGERDSSGGTHTSVGSPSANPPASTSGISPSSVSGHEVSPTSAPFASAPPQHAAAQPFVKRRDLPRPPTHSPHALWVGNVPSDASHAELWQFFQTRPTPRMCGVVLSTNPSPYVDLDTNGVESIHLIARSNCAFVNYLTPLHLRHAIAVSNNVALRPDDARAKKLVCRVRHQGDDARTGVGAQRLGGMHKAFVREQQARMVEAQKAIARIEAEQRLAQGQGEKADVKREEEESLGPLSPMSAGRSERETSLASIRSGSTTSSFLAKHFERRYFILKSHNELDLLHAVETGSWATQAHNEPVLHQAFRTARSVYLIFGVNGSGCWFGYARMVGPISGQTISTGSSRHSRSSHADKSSASTDMRMSSASQTILEEEEQNVPSAATPHASSGPTLFSPSEQRYSAQSPQQWTPSPSTSYAGRLASGLSGPTPLASRTPTNTTGPGPGNEGGGGSAPTSMTAHNPTRVVPLSAQLAMSREQDLVARETADHLHLPPAAAEAARRAASLESGVPAAKAEQQSRPVSSTGATRASEAPTPSTEEVVGGGSAGPDSPRKELLAQAAEARNARLDALAGAREHKAPSPAGTVTETRPGLTRNGSWGTPFAIEWIKVAPLPFARTRHIRNSFNGNREIKISRDGTEVEPTAGEQLLGEWWRDLHSPKSSSSADDAPQRPPSPQPVLDSALTTGSGAKGVERAEEALKSEVKLEEVEDVGQLLEPVQASGLPSVGDASPTSPEGRSHSA</sequence>
<evidence type="ECO:0000313" key="4">
    <source>
        <dbReference type="Proteomes" id="UP000311382"/>
    </source>
</evidence>
<feature type="compositionally biased region" description="Low complexity" evidence="1">
    <location>
        <begin position="953"/>
        <end position="967"/>
    </location>
</feature>
<dbReference type="InterPro" id="IPR007275">
    <property type="entry name" value="YTH_domain"/>
</dbReference>
<proteinExistence type="predicted"/>
<dbReference type="PROSITE" id="PS50882">
    <property type="entry name" value="YTH"/>
    <property type="match status" value="2"/>
</dbReference>
<dbReference type="Gene3D" id="3.10.590.10">
    <property type="entry name" value="ph1033 like domains"/>
    <property type="match status" value="2"/>
</dbReference>
<reference evidence="3 4" key="1">
    <citation type="submission" date="2019-03" db="EMBL/GenBank/DDBJ databases">
        <title>Rhodosporidium diobovatum UCD-FST 08-225 genome sequencing, assembly, and annotation.</title>
        <authorList>
            <person name="Fakankun I.U."/>
            <person name="Fristensky B."/>
            <person name="Levin D.B."/>
        </authorList>
    </citation>
    <scope>NUCLEOTIDE SEQUENCE [LARGE SCALE GENOMIC DNA]</scope>
    <source>
        <strain evidence="3 4">UCD-FST 08-225</strain>
    </source>
</reference>
<feature type="region of interest" description="Disordered" evidence="1">
    <location>
        <begin position="1"/>
        <end position="51"/>
    </location>
</feature>
<feature type="compositionally biased region" description="Pro residues" evidence="1">
    <location>
        <begin position="422"/>
        <end position="442"/>
    </location>
</feature>
<comment type="caution">
    <text evidence="3">The sequence shown here is derived from an EMBL/GenBank/DDBJ whole genome shotgun (WGS) entry which is preliminary data.</text>
</comment>
<feature type="compositionally biased region" description="Low complexity" evidence="1">
    <location>
        <begin position="28"/>
        <end position="37"/>
    </location>
</feature>
<keyword evidence="4" id="KW-1185">Reference proteome</keyword>
<organism evidence="3 4">
    <name type="scientific">Rhodotorula diobovata</name>
    <dbReference type="NCBI Taxonomy" id="5288"/>
    <lineage>
        <taxon>Eukaryota</taxon>
        <taxon>Fungi</taxon>
        <taxon>Dikarya</taxon>
        <taxon>Basidiomycota</taxon>
        <taxon>Pucciniomycotina</taxon>
        <taxon>Microbotryomycetes</taxon>
        <taxon>Sporidiobolales</taxon>
        <taxon>Sporidiobolaceae</taxon>
        <taxon>Rhodotorula</taxon>
    </lineage>
</organism>
<feature type="compositionally biased region" description="Low complexity" evidence="1">
    <location>
        <begin position="862"/>
        <end position="876"/>
    </location>
</feature>
<feature type="region of interest" description="Disordered" evidence="1">
    <location>
        <begin position="1169"/>
        <end position="1200"/>
    </location>
</feature>
<dbReference type="CDD" id="cd21134">
    <property type="entry name" value="YTH"/>
    <property type="match status" value="2"/>
</dbReference>
<feature type="compositionally biased region" description="Polar residues" evidence="1">
    <location>
        <begin position="83"/>
        <end position="92"/>
    </location>
</feature>
<feature type="region of interest" description="Disordered" evidence="1">
    <location>
        <begin position="679"/>
        <end position="714"/>
    </location>
</feature>
<feature type="compositionally biased region" description="Polar residues" evidence="1">
    <location>
        <begin position="822"/>
        <end position="831"/>
    </location>
</feature>
<dbReference type="PANTHER" id="PTHR12357">
    <property type="entry name" value="YTH YT521-B HOMOLOGY DOMAIN-CONTAINING"/>
    <property type="match status" value="1"/>
</dbReference>
<evidence type="ECO:0000313" key="3">
    <source>
        <dbReference type="EMBL" id="TNY21558.1"/>
    </source>
</evidence>